<protein>
    <recommendedName>
        <fullName evidence="4">ENT domain-containing protein</fullName>
    </recommendedName>
</protein>
<proteinExistence type="predicted"/>
<evidence type="ECO:0000313" key="3">
    <source>
        <dbReference type="Proteomes" id="UP001597048"/>
    </source>
</evidence>
<feature type="transmembrane region" description="Helical" evidence="1">
    <location>
        <begin position="348"/>
        <end position="369"/>
    </location>
</feature>
<evidence type="ECO:0000256" key="1">
    <source>
        <dbReference type="SAM" id="Phobius"/>
    </source>
</evidence>
<keyword evidence="1" id="KW-1133">Transmembrane helix</keyword>
<evidence type="ECO:0000313" key="2">
    <source>
        <dbReference type="EMBL" id="MFD1008927.1"/>
    </source>
</evidence>
<name>A0ABW3KJ98_9GAMM</name>
<keyword evidence="1" id="KW-0472">Membrane</keyword>
<organism evidence="2 3">
    <name type="scientific">Oceanisphaera ostreae</name>
    <dbReference type="NCBI Taxonomy" id="914151"/>
    <lineage>
        <taxon>Bacteria</taxon>
        <taxon>Pseudomonadati</taxon>
        <taxon>Pseudomonadota</taxon>
        <taxon>Gammaproteobacteria</taxon>
        <taxon>Aeromonadales</taxon>
        <taxon>Aeromonadaceae</taxon>
        <taxon>Oceanisphaera</taxon>
    </lineage>
</organism>
<keyword evidence="1" id="KW-0812">Transmembrane</keyword>
<accession>A0ABW3KJ98</accession>
<feature type="transmembrane region" description="Helical" evidence="1">
    <location>
        <begin position="312"/>
        <end position="336"/>
    </location>
</feature>
<evidence type="ECO:0008006" key="4">
    <source>
        <dbReference type="Google" id="ProtNLM"/>
    </source>
</evidence>
<dbReference type="EMBL" id="JBHTJS010000047">
    <property type="protein sequence ID" value="MFD1008927.1"/>
    <property type="molecule type" value="Genomic_DNA"/>
</dbReference>
<keyword evidence="3" id="KW-1185">Reference proteome</keyword>
<dbReference type="RefSeq" id="WP_379558905.1">
    <property type="nucleotide sequence ID" value="NZ_JBHTJS010000047.1"/>
</dbReference>
<comment type="caution">
    <text evidence="2">The sequence shown here is derived from an EMBL/GenBank/DDBJ whole genome shotgun (WGS) entry which is preliminary data.</text>
</comment>
<gene>
    <name evidence="2" type="ORF">ACFQ1C_12265</name>
</gene>
<reference evidence="3" key="1">
    <citation type="journal article" date="2019" name="Int. J. Syst. Evol. Microbiol.">
        <title>The Global Catalogue of Microorganisms (GCM) 10K type strain sequencing project: providing services to taxonomists for standard genome sequencing and annotation.</title>
        <authorList>
            <consortium name="The Broad Institute Genomics Platform"/>
            <consortium name="The Broad Institute Genome Sequencing Center for Infectious Disease"/>
            <person name="Wu L."/>
            <person name="Ma J."/>
        </authorList>
    </citation>
    <scope>NUCLEOTIDE SEQUENCE [LARGE SCALE GENOMIC DNA]</scope>
    <source>
        <strain evidence="3">CCUG 60525</strain>
    </source>
</reference>
<dbReference type="Proteomes" id="UP001597048">
    <property type="component" value="Unassembled WGS sequence"/>
</dbReference>
<sequence>MSGINQFLKEKLSEMGNRTYIAPEIDGKKLSNAVNAFKLDSDPATVIGICDNTLFGSAKEGFLLTGLKVFFKPAFESPIEISYEDLETVEHVELVSTNAKGKETKKSFLLFTKKDGKEIKAESVSLVNIIKLAEILSSVITEFEDYEEQSQLQPIEELSESLKVAYIKVVVNMAFDNDGEVDDGEFAEILQLMTRLRLSVESRYSIRQYIGSADNIEPLDELVKAIHSQAPDGMAKSLQISLVKDLISVNSSLTKSDSSDFGFLQKNRDIFQVSDAEIELAQMAIVNDRKILDRAYTDTAITKSLKELSAKAGAVGVPLGAVYLSGSVMGLSAAGMTSGLATLGMGGALGLSSMATGIGAAVILGVVAYKGIKHLTGTGAEEGDKRRELMLQEVIRQSQRTINIVIEDINFLTNELSSALSAEHVTKEKLNQLASKLSQYIRASRVIGTKTEQAEADKERLKSPEFLDITRLKTLTKDHDKSKYFDFVMRFYQEHIVEEEKDGVMVETKLARLIESEDSREMEQLGQVFELLDYSSTQAAIKGKLKGMFS</sequence>